<name>A0A2W2ACV9_9BACT</name>
<comment type="caution">
    <text evidence="7">Lacks conserved residue(s) required for the propagation of feature annotation.</text>
</comment>
<reference evidence="8 9" key="1">
    <citation type="submission" date="2018-06" db="EMBL/GenBank/DDBJ databases">
        <title>Mucibacter soli gen. nov., sp. nov., a new member of the family Chitinophagaceae producing mucin.</title>
        <authorList>
            <person name="Kim M.-K."/>
            <person name="Park S."/>
            <person name="Kim T.-S."/>
            <person name="Joung Y."/>
            <person name="Han J.-H."/>
            <person name="Kim S.B."/>
        </authorList>
    </citation>
    <scope>NUCLEOTIDE SEQUENCE [LARGE SCALE GENOMIC DNA]</scope>
    <source>
        <strain evidence="8 9">R1-15</strain>
    </source>
</reference>
<evidence type="ECO:0000313" key="9">
    <source>
        <dbReference type="Proteomes" id="UP000248745"/>
    </source>
</evidence>
<feature type="transmembrane region" description="Helical" evidence="7">
    <location>
        <begin position="146"/>
        <end position="166"/>
    </location>
</feature>
<dbReference type="AlphaFoldDB" id="A0A2W2ACV9"/>
<feature type="transmembrane region" description="Helical" evidence="7">
    <location>
        <begin position="109"/>
        <end position="134"/>
    </location>
</feature>
<evidence type="ECO:0000256" key="3">
    <source>
        <dbReference type="ARBA" id="ARBA00022475"/>
    </source>
</evidence>
<keyword evidence="3" id="KW-1003">Cell membrane</keyword>
<accession>A0A2W2ACV9</accession>
<keyword evidence="9" id="KW-1185">Reference proteome</keyword>
<dbReference type="PANTHER" id="PTHR33508:SF1">
    <property type="entry name" value="UPF0056 MEMBRANE PROTEIN YHCE"/>
    <property type="match status" value="1"/>
</dbReference>
<comment type="similarity">
    <text evidence="2 7">Belongs to the UPF0056 (MarC) family.</text>
</comment>
<evidence type="ECO:0000256" key="6">
    <source>
        <dbReference type="ARBA" id="ARBA00023136"/>
    </source>
</evidence>
<feature type="transmembrane region" description="Helical" evidence="7">
    <location>
        <begin position="187"/>
        <end position="208"/>
    </location>
</feature>
<dbReference type="EMBL" id="QKTW01000025">
    <property type="protein sequence ID" value="PZF71462.1"/>
    <property type="molecule type" value="Genomic_DNA"/>
</dbReference>
<evidence type="ECO:0000256" key="4">
    <source>
        <dbReference type="ARBA" id="ARBA00022692"/>
    </source>
</evidence>
<keyword evidence="5 7" id="KW-1133">Transmembrane helix</keyword>
<protein>
    <recommendedName>
        <fullName evidence="7">UPF0056 membrane protein</fullName>
    </recommendedName>
</protein>
<gene>
    <name evidence="8" type="ORF">DN068_19365</name>
</gene>
<sequence>MALFPPVNPISDALIVNRYLTGLSERERKLVVWRITRNCMLVGIISLILGHLVLQLFNLAIPVIQLAGGILICKAGFEGLQDSEAESEHKKSGNRVADGGTFAKIENKIFYPLSFPICLGPGTISVIFTLMASLPSKRDNMVELALSYGVIILAVIILCALIYICCLQGQKLMERLGESGGVVITKLVSFLTFCVGIQIAVTGISKIFHLNIL</sequence>
<evidence type="ECO:0000313" key="8">
    <source>
        <dbReference type="EMBL" id="PZF71462.1"/>
    </source>
</evidence>
<dbReference type="OrthoDB" id="21094at2"/>
<evidence type="ECO:0000256" key="2">
    <source>
        <dbReference type="ARBA" id="ARBA00009784"/>
    </source>
</evidence>
<evidence type="ECO:0000256" key="7">
    <source>
        <dbReference type="RuleBase" id="RU362048"/>
    </source>
</evidence>
<keyword evidence="6 7" id="KW-0472">Membrane</keyword>
<dbReference type="GO" id="GO:0005886">
    <property type="term" value="C:plasma membrane"/>
    <property type="evidence" value="ECO:0007669"/>
    <property type="project" value="UniProtKB-SubCell"/>
</dbReference>
<dbReference type="Proteomes" id="UP000248745">
    <property type="component" value="Unassembled WGS sequence"/>
</dbReference>
<proteinExistence type="inferred from homology"/>
<comment type="caution">
    <text evidence="8">The sequence shown here is derived from an EMBL/GenBank/DDBJ whole genome shotgun (WGS) entry which is preliminary data.</text>
</comment>
<evidence type="ECO:0000256" key="5">
    <source>
        <dbReference type="ARBA" id="ARBA00022989"/>
    </source>
</evidence>
<dbReference type="Pfam" id="PF01914">
    <property type="entry name" value="MarC"/>
    <property type="match status" value="1"/>
</dbReference>
<feature type="transmembrane region" description="Helical" evidence="7">
    <location>
        <begin position="35"/>
        <end position="53"/>
    </location>
</feature>
<organism evidence="8 9">
    <name type="scientific">Taibaiella soli</name>
    <dbReference type="NCBI Taxonomy" id="1649169"/>
    <lineage>
        <taxon>Bacteria</taxon>
        <taxon>Pseudomonadati</taxon>
        <taxon>Bacteroidota</taxon>
        <taxon>Chitinophagia</taxon>
        <taxon>Chitinophagales</taxon>
        <taxon>Chitinophagaceae</taxon>
        <taxon>Taibaiella</taxon>
    </lineage>
</organism>
<dbReference type="PANTHER" id="PTHR33508">
    <property type="entry name" value="UPF0056 MEMBRANE PROTEIN YHCE"/>
    <property type="match status" value="1"/>
</dbReference>
<keyword evidence="4 7" id="KW-0812">Transmembrane</keyword>
<comment type="subcellular location">
    <subcellularLocation>
        <location evidence="1 7">Cell membrane</location>
        <topology evidence="1 7">Multi-pass membrane protein</topology>
    </subcellularLocation>
</comment>
<evidence type="ECO:0000256" key="1">
    <source>
        <dbReference type="ARBA" id="ARBA00004651"/>
    </source>
</evidence>
<dbReference type="InterPro" id="IPR002771">
    <property type="entry name" value="Multi_antbiot-R_MarC"/>
</dbReference>